<dbReference type="EMBL" id="CAAKNF010000007">
    <property type="protein sequence ID" value="VIO99989.1"/>
    <property type="molecule type" value="Genomic_DNA"/>
</dbReference>
<gene>
    <name evidence="1 3" type="primary">Bm17127</name>
    <name evidence="1" type="ORF">BM_BM17127</name>
</gene>
<reference evidence="2" key="1">
    <citation type="journal article" date="2007" name="Science">
        <title>Draft genome of the filarial nematode parasite Brugia malayi.</title>
        <authorList>
            <person name="Ghedin E."/>
            <person name="Wang S."/>
            <person name="Spiro D."/>
            <person name="Caler E."/>
            <person name="Zhao Q."/>
            <person name="Crabtree J."/>
            <person name="Allen J.E."/>
            <person name="Delcher A.L."/>
            <person name="Guiliano D.B."/>
            <person name="Miranda-Saavedra D."/>
            <person name="Angiuoli S.V."/>
            <person name="Creasy T."/>
            <person name="Amedeo P."/>
            <person name="Haas B."/>
            <person name="El-Sayed N.M."/>
            <person name="Wortman J.R."/>
            <person name="Feldblyum T."/>
            <person name="Tallon L."/>
            <person name="Schatz M."/>
            <person name="Shumway M."/>
            <person name="Koo H."/>
            <person name="Salzberg S.L."/>
            <person name="Schobel S."/>
            <person name="Pertea M."/>
            <person name="Pop M."/>
            <person name="White O."/>
            <person name="Barton G.J."/>
            <person name="Carlow C.K."/>
            <person name="Crawford M.J."/>
            <person name="Daub J."/>
            <person name="Dimmic M.W."/>
            <person name="Estes C.F."/>
            <person name="Foster J.M."/>
            <person name="Ganatra M."/>
            <person name="Gregory W.F."/>
            <person name="Johnson N.M."/>
            <person name="Jin J."/>
            <person name="Komuniecki R."/>
            <person name="Korf I."/>
            <person name="Kumar S."/>
            <person name="Laney S."/>
            <person name="Li B.W."/>
            <person name="Li W."/>
            <person name="Lindblom T.H."/>
            <person name="Lustigman S."/>
            <person name="Ma D."/>
            <person name="Maina C.V."/>
            <person name="Martin D.M."/>
            <person name="McCarter J.P."/>
            <person name="McReynolds L."/>
            <person name="Mitreva M."/>
            <person name="Nutman T.B."/>
            <person name="Parkinson J."/>
            <person name="Peregrin-Alvarez J.M."/>
            <person name="Poole C."/>
            <person name="Ren Q."/>
            <person name="Saunders L."/>
            <person name="Sluder A.E."/>
            <person name="Smith K."/>
            <person name="Stanke M."/>
            <person name="Unnasch T.R."/>
            <person name="Ware J."/>
            <person name="Wei A.D."/>
            <person name="Weil G."/>
            <person name="Williams D.J."/>
            <person name="Zhang Y."/>
            <person name="Williams S.A."/>
            <person name="Fraser-Liggett C."/>
            <person name="Slatko B."/>
            <person name="Blaxter M.L."/>
            <person name="Scott A.L."/>
        </authorList>
    </citation>
    <scope>NUCLEOTIDE SEQUENCE</scope>
    <source>
        <strain evidence="2">FR3</strain>
    </source>
</reference>
<protein>
    <submittedName>
        <fullName evidence="1 3">Uncharacterized protein</fullName>
    </submittedName>
</protein>
<proteinExistence type="predicted"/>
<dbReference type="Proteomes" id="UP000006672">
    <property type="component" value="Unassembled WGS sequence"/>
</dbReference>
<dbReference type="WBParaSite" id="Bm17127.1">
    <property type="protein sequence ID" value="Bm17127.1"/>
    <property type="gene ID" value="WBGene00268271"/>
</dbReference>
<evidence type="ECO:0000313" key="3">
    <source>
        <dbReference type="WBParaSite" id="Bm17127.1"/>
    </source>
</evidence>
<accession>A0A5S6PCP7</accession>
<dbReference type="OrthoDB" id="10251234at2759"/>
<dbReference type="GeneID" id="6096420"/>
<accession>A0A4E9FSP3</accession>
<sequence length="80" mass="9336">MLAILGDPGYYQKKKTYETMNHCLQIIDFKELQQKPPAFTKNVLLSGVSRMRYAELRMCAITKKELSVLISTVNRFLFDF</sequence>
<dbReference type="RefSeq" id="XP_001892965.1">
    <property type="nucleotide sequence ID" value="XM_001892930.1"/>
</dbReference>
<organism evidence="1">
    <name type="scientific">Brugia malayi</name>
    <name type="common">Filarial nematode worm</name>
    <dbReference type="NCBI Taxonomy" id="6279"/>
    <lineage>
        <taxon>Eukaryota</taxon>
        <taxon>Metazoa</taxon>
        <taxon>Ecdysozoa</taxon>
        <taxon>Nematoda</taxon>
        <taxon>Chromadorea</taxon>
        <taxon>Rhabditida</taxon>
        <taxon>Spirurina</taxon>
        <taxon>Spiruromorpha</taxon>
        <taxon>Filarioidea</taxon>
        <taxon>Onchocercidae</taxon>
        <taxon>Brugia</taxon>
    </lineage>
</organism>
<keyword evidence="2" id="KW-1185">Reference proteome</keyword>
<dbReference type="KEGG" id="bmy:BM_BM17127"/>
<reference evidence="1" key="2">
    <citation type="submission" date="2019-04" db="EMBL/GenBank/DDBJ databases">
        <authorList>
            <person name="Howe K."/>
            <person name="Paulini M."/>
            <person name="Williams G."/>
        </authorList>
    </citation>
    <scope>NUCLEOTIDE SEQUENCE [LARGE SCALE GENOMIC DNA]</scope>
    <source>
        <strain evidence="1">FR3</strain>
    </source>
</reference>
<dbReference type="CTD" id="6096420"/>
<name>A0A4E9FSP3_BRUMA</name>
<evidence type="ECO:0000313" key="2">
    <source>
        <dbReference type="Proteomes" id="UP000006672"/>
    </source>
</evidence>
<reference evidence="3" key="3">
    <citation type="submission" date="2019-12" db="UniProtKB">
        <authorList>
            <consortium name="WormBaseParasite"/>
        </authorList>
    </citation>
    <scope>IDENTIFICATION</scope>
</reference>
<evidence type="ECO:0000313" key="1">
    <source>
        <dbReference type="EMBL" id="VIO99989.1"/>
    </source>
</evidence>
<dbReference type="AlphaFoldDB" id="A0A4E9FSP3"/>